<feature type="compositionally biased region" description="Basic and acidic residues" evidence="1">
    <location>
        <begin position="73"/>
        <end position="82"/>
    </location>
</feature>
<dbReference type="AlphaFoldDB" id="A0A5B0BLI4"/>
<sequence length="82" mass="8625">MRQEGAGEAGDAVATAAGAEITTTDCRQCGAQVSGLNNRYACSYCGWVNHWSEGSNVLPSAEDDPDHPGHRRGGAERQPADH</sequence>
<keyword evidence="3" id="KW-1185">Reference proteome</keyword>
<dbReference type="Proteomes" id="UP000324965">
    <property type="component" value="Unassembled WGS sequence"/>
</dbReference>
<dbReference type="RefSeq" id="WP_149509156.1">
    <property type="nucleotide sequence ID" value="NZ_VDFC01000003.1"/>
</dbReference>
<organism evidence="2 3">
    <name type="scientific">Streptomyces apricus</name>
    <dbReference type="NCBI Taxonomy" id="1828112"/>
    <lineage>
        <taxon>Bacteria</taxon>
        <taxon>Bacillati</taxon>
        <taxon>Actinomycetota</taxon>
        <taxon>Actinomycetes</taxon>
        <taxon>Kitasatosporales</taxon>
        <taxon>Streptomycetaceae</taxon>
        <taxon>Streptomyces</taxon>
    </lineage>
</organism>
<name>A0A5B0BLI4_9ACTN</name>
<gene>
    <name evidence="2" type="ORF">FGF04_00465</name>
</gene>
<evidence type="ECO:0000313" key="2">
    <source>
        <dbReference type="EMBL" id="KAA0943104.1"/>
    </source>
</evidence>
<protein>
    <submittedName>
        <fullName evidence="2">Uncharacterized protein</fullName>
    </submittedName>
</protein>
<feature type="region of interest" description="Disordered" evidence="1">
    <location>
        <begin position="55"/>
        <end position="82"/>
    </location>
</feature>
<accession>A0A5B0BLI4</accession>
<dbReference type="OrthoDB" id="4319030at2"/>
<reference evidence="2 3" key="1">
    <citation type="submission" date="2019-05" db="EMBL/GenBank/DDBJ databases">
        <authorList>
            <person name="Hariharan J."/>
            <person name="Choudoir M.J."/>
            <person name="Diebold P."/>
            <person name="Panke-Buisse K."/>
            <person name="Buckley D.H."/>
        </authorList>
    </citation>
    <scope>NUCLEOTIDE SEQUENCE [LARGE SCALE GENOMIC DNA]</scope>
    <source>
        <strain evidence="2 3">SUN51</strain>
    </source>
</reference>
<evidence type="ECO:0000313" key="3">
    <source>
        <dbReference type="Proteomes" id="UP000324965"/>
    </source>
</evidence>
<proteinExistence type="predicted"/>
<evidence type="ECO:0000256" key="1">
    <source>
        <dbReference type="SAM" id="MobiDB-lite"/>
    </source>
</evidence>
<dbReference type="EMBL" id="VDFC01000003">
    <property type="protein sequence ID" value="KAA0943104.1"/>
    <property type="molecule type" value="Genomic_DNA"/>
</dbReference>
<comment type="caution">
    <text evidence="2">The sequence shown here is derived from an EMBL/GenBank/DDBJ whole genome shotgun (WGS) entry which is preliminary data.</text>
</comment>